<sequence>MCFTSAASQMCPRTTASRYSVGWKKHKFGLGSDPRLVWYSARARRRRTQRNACCLINRGTNQQSSARVTIRDSFVKTRGLEFGQRRPGERGLSLVGEQQQEQPSEAQQRGQAEGLDSTVRQARRGKSGVSLVAPQSVVLVCLEENGHVSRLVIHLFWNEGQLAPVTHLARVWLDGRTCCRRALPGGTRGCVRLPKTAEAKDRQ</sequence>
<feature type="compositionally biased region" description="Low complexity" evidence="1">
    <location>
        <begin position="97"/>
        <end position="111"/>
    </location>
</feature>
<accession>A0A6A5DQK1</accession>
<protein>
    <submittedName>
        <fullName evidence="2">Uncharacterized protein</fullName>
    </submittedName>
</protein>
<evidence type="ECO:0000313" key="2">
    <source>
        <dbReference type="EMBL" id="KAF1374441.1"/>
    </source>
</evidence>
<organism evidence="2 3">
    <name type="scientific">Perca fluviatilis</name>
    <name type="common">European perch</name>
    <dbReference type="NCBI Taxonomy" id="8168"/>
    <lineage>
        <taxon>Eukaryota</taxon>
        <taxon>Metazoa</taxon>
        <taxon>Chordata</taxon>
        <taxon>Craniata</taxon>
        <taxon>Vertebrata</taxon>
        <taxon>Euteleostomi</taxon>
        <taxon>Actinopterygii</taxon>
        <taxon>Neopterygii</taxon>
        <taxon>Teleostei</taxon>
        <taxon>Neoteleostei</taxon>
        <taxon>Acanthomorphata</taxon>
        <taxon>Eupercaria</taxon>
        <taxon>Perciformes</taxon>
        <taxon>Percoidei</taxon>
        <taxon>Percidae</taxon>
        <taxon>Percinae</taxon>
        <taxon>Perca</taxon>
    </lineage>
</organism>
<dbReference type="Proteomes" id="UP000465112">
    <property type="component" value="Chromosome 20"/>
</dbReference>
<evidence type="ECO:0000256" key="1">
    <source>
        <dbReference type="SAM" id="MobiDB-lite"/>
    </source>
</evidence>
<keyword evidence="3" id="KW-1185">Reference proteome</keyword>
<dbReference type="AlphaFoldDB" id="A0A6A5DQK1"/>
<comment type="caution">
    <text evidence="2">The sequence shown here is derived from an EMBL/GenBank/DDBJ whole genome shotgun (WGS) entry which is preliminary data.</text>
</comment>
<proteinExistence type="predicted"/>
<reference evidence="2 3" key="1">
    <citation type="submission" date="2019-06" db="EMBL/GenBank/DDBJ databases">
        <title>A chromosome-scale genome assembly of the European perch, Perca fluviatilis.</title>
        <authorList>
            <person name="Roques C."/>
            <person name="Zahm M."/>
            <person name="Cabau C."/>
            <person name="Klopp C."/>
            <person name="Bouchez O."/>
            <person name="Donnadieu C."/>
            <person name="Kuhl H."/>
            <person name="Gislard M."/>
            <person name="Guendouz S."/>
            <person name="Journot L."/>
            <person name="Haffray P."/>
            <person name="Bestin A."/>
            <person name="Morvezen R."/>
            <person name="Feron R."/>
            <person name="Wen M."/>
            <person name="Jouanno E."/>
            <person name="Herpin A."/>
            <person name="Schartl M."/>
            <person name="Postlethwait J."/>
            <person name="Schaerlinger B."/>
            <person name="Chardard D."/>
            <person name="Lecocq T."/>
            <person name="Poncet C."/>
            <person name="Jaffrelo L."/>
            <person name="Lampietro C."/>
            <person name="Guiguen Y."/>
        </authorList>
    </citation>
    <scope>NUCLEOTIDE SEQUENCE [LARGE SCALE GENOMIC DNA]</scope>
    <source>
        <tissue evidence="2">Blood</tissue>
    </source>
</reference>
<feature type="region of interest" description="Disordered" evidence="1">
    <location>
        <begin position="84"/>
        <end position="117"/>
    </location>
</feature>
<evidence type="ECO:0000313" key="3">
    <source>
        <dbReference type="Proteomes" id="UP000465112"/>
    </source>
</evidence>
<name>A0A6A5DQK1_PERFL</name>
<dbReference type="EMBL" id="VHII01000020">
    <property type="protein sequence ID" value="KAF1374441.1"/>
    <property type="molecule type" value="Genomic_DNA"/>
</dbReference>
<gene>
    <name evidence="2" type="ORF">PFLUV_G00229120</name>
</gene>